<evidence type="ECO:0000313" key="1">
    <source>
        <dbReference type="EMBL" id="KZN45473.1"/>
    </source>
</evidence>
<dbReference type="EMBL" id="AUXT01000181">
    <property type="protein sequence ID" value="KZN45473.1"/>
    <property type="molecule type" value="Genomic_DNA"/>
</dbReference>
<sequence>MDKAVTSIDPEVHSEIMARIKKAEQEHNVKVLYAIESGSRSWGFASPNSDYDVRFIYIHPKDWYLSVMLEYKRDVIEYPIVDDIDINGWELRKALKLLKASNPAVGEWLNSPIVYINDENFKSQVQVLFARYYRTDRGLYHYVNMAKSNYRGYLKQDMVPLKKYLYVLRALCAARWIERNDSPPPIEFSVLVDGVIEDTQLLAQINAVVVKKQQATEKSMVPVITPLNEFIESELNYFENNINKSDNHEQDPSYLDAFFQNRLSHITC</sequence>
<protein>
    <recommendedName>
        <fullName evidence="3">Nucleotidyltransferase</fullName>
    </recommendedName>
</protein>
<dbReference type="PANTHER" id="PTHR34817">
    <property type="entry name" value="NUCLEOTIDYLTRANSFERASE"/>
    <property type="match status" value="1"/>
</dbReference>
<reference evidence="1 2" key="1">
    <citation type="submission" date="2013-07" db="EMBL/GenBank/DDBJ databases">
        <title>Comparative Genomic and Metabolomic Analysis of Twelve Strains of Pseudoalteromonas luteoviolacea.</title>
        <authorList>
            <person name="Vynne N.G."/>
            <person name="Mansson M."/>
            <person name="Gram L."/>
        </authorList>
    </citation>
    <scope>NUCLEOTIDE SEQUENCE [LARGE SCALE GENOMIC DNA]</scope>
    <source>
        <strain evidence="1 2">NCIMB 1942</strain>
    </source>
</reference>
<gene>
    <name evidence="1" type="ORF">N482_14635</name>
</gene>
<dbReference type="AlphaFoldDB" id="A0A162A7Q1"/>
<evidence type="ECO:0000313" key="2">
    <source>
        <dbReference type="Proteomes" id="UP000076587"/>
    </source>
</evidence>
<dbReference type="RefSeq" id="WP_063377986.1">
    <property type="nucleotide sequence ID" value="NZ_AUXT01000181.1"/>
</dbReference>
<evidence type="ECO:0008006" key="3">
    <source>
        <dbReference type="Google" id="ProtNLM"/>
    </source>
</evidence>
<proteinExistence type="predicted"/>
<organism evidence="1 2">
    <name type="scientific">Pseudoalteromonas luteoviolacea NCIMB 1942</name>
    <dbReference type="NCBI Taxonomy" id="1365253"/>
    <lineage>
        <taxon>Bacteria</taxon>
        <taxon>Pseudomonadati</taxon>
        <taxon>Pseudomonadota</taxon>
        <taxon>Gammaproteobacteria</taxon>
        <taxon>Alteromonadales</taxon>
        <taxon>Pseudoalteromonadaceae</taxon>
        <taxon>Pseudoalteromonas</taxon>
    </lineage>
</organism>
<dbReference type="Proteomes" id="UP000076587">
    <property type="component" value="Unassembled WGS sequence"/>
</dbReference>
<comment type="caution">
    <text evidence="1">The sequence shown here is derived from an EMBL/GenBank/DDBJ whole genome shotgun (WGS) entry which is preliminary data.</text>
</comment>
<name>A0A162A7Q1_9GAMM</name>
<dbReference type="PATRIC" id="fig|1365253.3.peg.3510"/>
<dbReference type="OrthoDB" id="9796845at2"/>
<dbReference type="InterPro" id="IPR018775">
    <property type="entry name" value="RlaP"/>
</dbReference>
<accession>A0A162A7Q1</accession>
<dbReference type="PANTHER" id="PTHR34817:SF2">
    <property type="entry name" value="NUCLEOTIDYLTRANSFERASE"/>
    <property type="match status" value="1"/>
</dbReference>
<dbReference type="Pfam" id="PF10127">
    <property type="entry name" value="RlaP"/>
    <property type="match status" value="1"/>
</dbReference>